<proteinExistence type="predicted"/>
<evidence type="ECO:0000313" key="3">
    <source>
        <dbReference type="EMBL" id="EXV05311.1"/>
    </source>
</evidence>
<dbReference type="GO" id="GO:0051321">
    <property type="term" value="P:meiotic cell cycle"/>
    <property type="evidence" value="ECO:0007669"/>
    <property type="project" value="UniProtKB-KW"/>
</dbReference>
<dbReference type="HOGENOM" id="CLU_001453_0_0_1"/>
<organism evidence="3 4">
    <name type="scientific">Metarhizium robertsii</name>
    <dbReference type="NCBI Taxonomy" id="568076"/>
    <lineage>
        <taxon>Eukaryota</taxon>
        <taxon>Fungi</taxon>
        <taxon>Dikarya</taxon>
        <taxon>Ascomycota</taxon>
        <taxon>Pezizomycotina</taxon>
        <taxon>Sordariomycetes</taxon>
        <taxon>Hypocreomycetidae</taxon>
        <taxon>Hypocreales</taxon>
        <taxon>Clavicipitaceae</taxon>
        <taxon>Metarhizium</taxon>
    </lineage>
</organism>
<keyword evidence="2" id="KW-0732">Signal</keyword>
<evidence type="ECO:0000313" key="4">
    <source>
        <dbReference type="Proteomes" id="UP000030151"/>
    </source>
</evidence>
<dbReference type="AlphaFoldDB" id="A0A0A1V6R3"/>
<keyword evidence="1" id="KW-0469">Meiosis</keyword>
<evidence type="ECO:0000256" key="1">
    <source>
        <dbReference type="ARBA" id="ARBA00023254"/>
    </source>
</evidence>
<reference evidence="3 4" key="1">
    <citation type="submission" date="2014-02" db="EMBL/GenBank/DDBJ databases">
        <title>The genome sequence of the entomopathogenic fungus Metarhizium robertsii ARSEF 2575.</title>
        <authorList>
            <person name="Giuliano Garisto Donzelli B."/>
            <person name="Roe B.A."/>
            <person name="Macmil S.L."/>
            <person name="Krasnoff S.B."/>
            <person name="Gibson D.M."/>
        </authorList>
    </citation>
    <scope>NUCLEOTIDE SEQUENCE [LARGE SCALE GENOMIC DNA]</scope>
    <source>
        <strain evidence="3 4">ARSEF 2575</strain>
    </source>
</reference>
<dbReference type="InterPro" id="IPR039057">
    <property type="entry name" value="Spo22/ZIP4"/>
</dbReference>
<dbReference type="PANTHER" id="PTHR40375">
    <property type="entry name" value="SPORULATION-SPECIFIC PROTEIN 22"/>
    <property type="match status" value="1"/>
</dbReference>
<protein>
    <submittedName>
        <fullName evidence="3">Meiosis protein SPO22/ZIP4 like protein</fullName>
    </submittedName>
</protein>
<feature type="chain" id="PRO_5001981174" evidence="2">
    <location>
        <begin position="25"/>
        <end position="803"/>
    </location>
</feature>
<sequence length="803" mass="91331">MQRLVLHSWLLAFLLFHLSRLGATTSGNSVFEAEYLLELVLPVTAASMNDSELGVARLAMQRGATYVNILESTPNTRDCRNPQATRLQAAYYSLRILLSWKEDRLDVAEHMFSKIDPIRRDLDDSSVENLANVLQNVGTDLISKQNLESGLNWLRRGHHLLSSKTGILSPKAKHLHLAICNIIMQVITKSNLQESIGEARSILDSVLSRIGDHPVLLHWQLVILHVTDECGFSEEAYASIIQRMILSPGFSENTFHLALAHLVRLGDKCSPSELLDELLFRHALPGENAIWLGKVVFLRIWTTFNVIYSHEEYRKLGDVVEKVHQSIRRHLSWVEVEACQAGTESLFSARRYKEVEFWCHLALSPLFRMNDTSGLGRFVRRLIICGIKRNNVQEVYESLNGLLPICQGDTVLIHFAMFKVSLLNLLYACFSEAQNAGDKMCALEALRAIFEQLSEGFPPSINVPLLLRSALRMMETPDMNHHELGGYYNKSQFSFPISELDWFRKNAYNMAILKCHEWQEDNIIRLSSSCISFVSCYPPTISAHQANELASTLLRCHFLISVCLLKQAQRCKDLPKMHHCYAEIRHHTTEYKNIFHSSTITDIILHQDLASKMTTLLVYDFEAAISLGQFEDLQTIIGNAKLYKDIEAFKCLGDILLQYPIPAQVLTTTLKTIINEIHRLEQFNAAKLCRYLRIILQTTVSVNDTAALQIIGQIIKVAHESREAGTLLPRADLEWIAAITFNHAIDYYALSEETSCRVWAAKSMELAEYLDDRGRLAKILRDRFGQLRFESEICSWQVDKAAS</sequence>
<comment type="caution">
    <text evidence="3">The sequence shown here is derived from an EMBL/GenBank/DDBJ whole genome shotgun (WGS) entry which is preliminary data.</text>
</comment>
<dbReference type="GO" id="GO:0090173">
    <property type="term" value="P:regulation of synaptonemal complex assembly"/>
    <property type="evidence" value="ECO:0007669"/>
    <property type="project" value="InterPro"/>
</dbReference>
<dbReference type="eggNOG" id="ENOG502RFPP">
    <property type="taxonomic scope" value="Eukaryota"/>
</dbReference>
<feature type="signal peptide" evidence="2">
    <location>
        <begin position="1"/>
        <end position="24"/>
    </location>
</feature>
<gene>
    <name evidence="3" type="ORF">X797_000022</name>
</gene>
<dbReference type="Proteomes" id="UP000030151">
    <property type="component" value="Unassembled WGS sequence"/>
</dbReference>
<dbReference type="Pfam" id="PF08631">
    <property type="entry name" value="SPO22"/>
    <property type="match status" value="1"/>
</dbReference>
<dbReference type="OrthoDB" id="65716at2759"/>
<dbReference type="PANTHER" id="PTHR40375:SF2">
    <property type="entry name" value="SPORULATION-SPECIFIC PROTEIN 22"/>
    <property type="match status" value="1"/>
</dbReference>
<name>A0A0A1V6R3_9HYPO</name>
<dbReference type="InterPro" id="IPR013940">
    <property type="entry name" value="Spo22/ZIP4/TEX11"/>
</dbReference>
<accession>A0A0A1V6R3</accession>
<dbReference type="EMBL" id="JELW01000001">
    <property type="protein sequence ID" value="EXV05311.1"/>
    <property type="molecule type" value="Genomic_DNA"/>
</dbReference>
<evidence type="ECO:0000256" key="2">
    <source>
        <dbReference type="SAM" id="SignalP"/>
    </source>
</evidence>